<dbReference type="AlphaFoldDB" id="A0AA96LIZ5"/>
<keyword evidence="2" id="KW-1003">Cell membrane</keyword>
<accession>A0AA96LIZ5</accession>
<gene>
    <name evidence="9" type="ORF">MJA45_05475</name>
</gene>
<dbReference type="PANTHER" id="PTHR33885">
    <property type="entry name" value="PHAGE SHOCK PROTEIN C"/>
    <property type="match status" value="1"/>
</dbReference>
<keyword evidence="4 7" id="KW-1133">Transmembrane helix</keyword>
<dbReference type="InterPro" id="IPR052027">
    <property type="entry name" value="PspC"/>
</dbReference>
<organism evidence="9 10">
    <name type="scientific">Paenibacillus aurantius</name>
    <dbReference type="NCBI Taxonomy" id="2918900"/>
    <lineage>
        <taxon>Bacteria</taxon>
        <taxon>Bacillati</taxon>
        <taxon>Bacillota</taxon>
        <taxon>Bacilli</taxon>
        <taxon>Bacillales</taxon>
        <taxon>Paenibacillaceae</taxon>
        <taxon>Paenibacillus</taxon>
    </lineage>
</organism>
<evidence type="ECO:0000256" key="1">
    <source>
        <dbReference type="ARBA" id="ARBA00004162"/>
    </source>
</evidence>
<protein>
    <submittedName>
        <fullName evidence="9">PspC domain-containing protein</fullName>
    </submittedName>
</protein>
<dbReference type="Pfam" id="PF04024">
    <property type="entry name" value="PspC"/>
    <property type="match status" value="1"/>
</dbReference>
<evidence type="ECO:0000256" key="7">
    <source>
        <dbReference type="SAM" id="Phobius"/>
    </source>
</evidence>
<keyword evidence="3 7" id="KW-0812">Transmembrane</keyword>
<proteinExistence type="predicted"/>
<comment type="subcellular location">
    <subcellularLocation>
        <location evidence="1">Cell membrane</location>
        <topology evidence="1">Single-pass membrane protein</topology>
    </subcellularLocation>
</comment>
<feature type="transmembrane region" description="Helical" evidence="7">
    <location>
        <begin position="33"/>
        <end position="57"/>
    </location>
</feature>
<name>A0AA96LIZ5_9BACL</name>
<dbReference type="Proteomes" id="UP001305702">
    <property type="component" value="Chromosome"/>
</dbReference>
<feature type="coiled-coil region" evidence="6">
    <location>
        <begin position="96"/>
        <end position="131"/>
    </location>
</feature>
<evidence type="ECO:0000256" key="6">
    <source>
        <dbReference type="SAM" id="Coils"/>
    </source>
</evidence>
<dbReference type="PANTHER" id="PTHR33885:SF3">
    <property type="entry name" value="PHAGE SHOCK PROTEIN C"/>
    <property type="match status" value="1"/>
</dbReference>
<sequence length="132" mass="14715">MTKLYRSRRDSKLFGLCGGLAEMINVDATLLRLVFVVTAFFSAGTMIAIYIIASLVIPKEPVFNDPFFPSSPPVPSYPMGGTTTYTKAQPVQQAAKDDLDEMMKSIEQKAMKKELEELRAKLAKYENEKGEV</sequence>
<dbReference type="RefSeq" id="WP_315607940.1">
    <property type="nucleotide sequence ID" value="NZ_CP130318.1"/>
</dbReference>
<keyword evidence="10" id="KW-1185">Reference proteome</keyword>
<dbReference type="GO" id="GO:0005886">
    <property type="term" value="C:plasma membrane"/>
    <property type="evidence" value="ECO:0007669"/>
    <property type="project" value="UniProtKB-SubCell"/>
</dbReference>
<keyword evidence="5 7" id="KW-0472">Membrane</keyword>
<evidence type="ECO:0000256" key="3">
    <source>
        <dbReference type="ARBA" id="ARBA00022692"/>
    </source>
</evidence>
<dbReference type="EMBL" id="CP130318">
    <property type="protein sequence ID" value="WNQ14160.1"/>
    <property type="molecule type" value="Genomic_DNA"/>
</dbReference>
<reference evidence="9 10" key="1">
    <citation type="submission" date="2022-02" db="EMBL/GenBank/DDBJ databases">
        <title>Paenibacillus sp. MBLB1776 Whole Genome Shotgun Sequencing.</title>
        <authorList>
            <person name="Hwang C.Y."/>
            <person name="Cho E.-S."/>
            <person name="Seo M.-J."/>
        </authorList>
    </citation>
    <scope>NUCLEOTIDE SEQUENCE [LARGE SCALE GENOMIC DNA]</scope>
    <source>
        <strain evidence="9 10">MBLB1776</strain>
    </source>
</reference>
<evidence type="ECO:0000256" key="4">
    <source>
        <dbReference type="ARBA" id="ARBA00022989"/>
    </source>
</evidence>
<feature type="domain" description="Phage shock protein PspC N-terminal" evidence="8">
    <location>
        <begin position="3"/>
        <end position="60"/>
    </location>
</feature>
<dbReference type="KEGG" id="paun:MJA45_05475"/>
<keyword evidence="6" id="KW-0175">Coiled coil</keyword>
<evidence type="ECO:0000256" key="2">
    <source>
        <dbReference type="ARBA" id="ARBA00022475"/>
    </source>
</evidence>
<evidence type="ECO:0000313" key="9">
    <source>
        <dbReference type="EMBL" id="WNQ14160.1"/>
    </source>
</evidence>
<evidence type="ECO:0000313" key="10">
    <source>
        <dbReference type="Proteomes" id="UP001305702"/>
    </source>
</evidence>
<evidence type="ECO:0000259" key="8">
    <source>
        <dbReference type="Pfam" id="PF04024"/>
    </source>
</evidence>
<evidence type="ECO:0000256" key="5">
    <source>
        <dbReference type="ARBA" id="ARBA00023136"/>
    </source>
</evidence>
<dbReference type="InterPro" id="IPR007168">
    <property type="entry name" value="Phageshock_PspC_N"/>
</dbReference>